<evidence type="ECO:0000313" key="7">
    <source>
        <dbReference type="Proteomes" id="UP000694723"/>
    </source>
</evidence>
<keyword evidence="2" id="KW-0519">Myristate</keyword>
<dbReference type="SUPFAM" id="SSF47836">
    <property type="entry name" value="Retroviral matrix proteins"/>
    <property type="match status" value="1"/>
</dbReference>
<evidence type="ECO:0000313" key="6">
    <source>
        <dbReference type="Ensembl" id="ENSSSCP00060004802.1"/>
    </source>
</evidence>
<evidence type="ECO:0000256" key="3">
    <source>
        <dbReference type="ARBA" id="ARBA00022737"/>
    </source>
</evidence>
<dbReference type="GO" id="GO:0016032">
    <property type="term" value="P:viral process"/>
    <property type="evidence" value="ECO:0007669"/>
    <property type="project" value="InterPro"/>
</dbReference>
<dbReference type="SUPFAM" id="SSF47943">
    <property type="entry name" value="Retrovirus capsid protein, N-terminal core domain"/>
    <property type="match status" value="1"/>
</dbReference>
<dbReference type="Gene3D" id="1.10.375.10">
    <property type="entry name" value="Human Immunodeficiency Virus Type 1 Capsid Protein"/>
    <property type="match status" value="1"/>
</dbReference>
<dbReference type="Proteomes" id="UP000694723">
    <property type="component" value="Unplaced"/>
</dbReference>
<dbReference type="InterPro" id="IPR050195">
    <property type="entry name" value="Primate_lentivir_Gag_pol-like"/>
</dbReference>
<dbReference type="GO" id="GO:0016020">
    <property type="term" value="C:membrane"/>
    <property type="evidence" value="ECO:0007669"/>
    <property type="project" value="UniProtKB-SubCell"/>
</dbReference>
<dbReference type="Gene3D" id="1.10.150.490">
    <property type="entry name" value="Retroviral GAG p10 protein"/>
    <property type="match status" value="1"/>
</dbReference>
<feature type="domain" description="Beta-retroviral matrix protein" evidence="5">
    <location>
        <begin position="33"/>
        <end position="111"/>
    </location>
</feature>
<dbReference type="Gene3D" id="1.10.1200.30">
    <property type="match status" value="1"/>
</dbReference>
<dbReference type="Ensembl" id="ENSSSCT00060012714.1">
    <property type="protein sequence ID" value="ENSSSCP00060004802.1"/>
    <property type="gene ID" value="ENSSSCG00060009831.1"/>
</dbReference>
<comment type="subcellular location">
    <subcellularLocation>
        <location evidence="1">Membrane</location>
    </subcellularLocation>
</comment>
<protein>
    <recommendedName>
        <fullName evidence="5">Beta-retroviral matrix protein domain-containing protein</fullName>
    </recommendedName>
</protein>
<dbReference type="Pfam" id="PF02337">
    <property type="entry name" value="Gag_p10"/>
    <property type="match status" value="1"/>
</dbReference>
<evidence type="ECO:0000256" key="2">
    <source>
        <dbReference type="ARBA" id="ARBA00022707"/>
    </source>
</evidence>
<keyword evidence="2" id="KW-0449">Lipoprotein</keyword>
<dbReference type="GO" id="GO:0005198">
    <property type="term" value="F:structural molecule activity"/>
    <property type="evidence" value="ECO:0007669"/>
    <property type="project" value="InterPro"/>
</dbReference>
<keyword evidence="3" id="KW-0677">Repeat</keyword>
<reference evidence="6" key="1">
    <citation type="submission" date="2025-08" db="UniProtKB">
        <authorList>
            <consortium name="Ensembl"/>
        </authorList>
    </citation>
    <scope>IDENTIFICATION</scope>
</reference>
<dbReference type="InterPro" id="IPR038124">
    <property type="entry name" value="B_retro_matrix_sf"/>
</dbReference>
<dbReference type="InterPro" id="IPR008919">
    <property type="entry name" value="Retrov_capsid_N"/>
</dbReference>
<organism evidence="6 7">
    <name type="scientific">Sus scrofa</name>
    <name type="common">Pig</name>
    <dbReference type="NCBI Taxonomy" id="9823"/>
    <lineage>
        <taxon>Eukaryota</taxon>
        <taxon>Metazoa</taxon>
        <taxon>Chordata</taxon>
        <taxon>Craniata</taxon>
        <taxon>Vertebrata</taxon>
        <taxon>Euteleostomi</taxon>
        <taxon>Mammalia</taxon>
        <taxon>Eutheria</taxon>
        <taxon>Laurasiatheria</taxon>
        <taxon>Artiodactyla</taxon>
        <taxon>Suina</taxon>
        <taxon>Suidae</taxon>
        <taxon>Sus</taxon>
    </lineage>
</organism>
<dbReference type="InterPro" id="IPR010999">
    <property type="entry name" value="Retrovr_matrix"/>
</dbReference>
<evidence type="ECO:0000256" key="4">
    <source>
        <dbReference type="ARBA" id="ARBA00023136"/>
    </source>
</evidence>
<dbReference type="PANTHER" id="PTHR40389">
    <property type="entry name" value="ENDOGENOUS RETROVIRUS GROUP K MEMBER 24 GAG POLYPROTEIN-RELATED"/>
    <property type="match status" value="1"/>
</dbReference>
<evidence type="ECO:0000259" key="5">
    <source>
        <dbReference type="Pfam" id="PF02337"/>
    </source>
</evidence>
<accession>A0A8D1UHQ1</accession>
<dbReference type="Pfam" id="PF00607">
    <property type="entry name" value="Gag_p24"/>
    <property type="match status" value="1"/>
</dbReference>
<keyword evidence="4" id="KW-0472">Membrane</keyword>
<evidence type="ECO:0000256" key="1">
    <source>
        <dbReference type="ARBA" id="ARBA00004370"/>
    </source>
</evidence>
<sequence>MATLKKSCRYVPSLRYLRGNMGNKVIAGNCSPYICLLGQLLKKGGAKTSESKLLELFQTIEKHCDWFLTLETLYLKIWETVGRELRILHDEGIPIPVSIWSPWSLIKSVLEHLQITEDLEEEEEGEFTPLLEKPKYAVSEQNYHREYLAPMVDSDIPLLPIRSEVTRTHQASTSRVAKKMSIFPEHHLPSIQQGILQAPTGGNLDAIHRAFPVTVRETVAPSIDLTNPGGVYEFIHEPFPLRILKELKQAVQNYGVHSPFTKGIMQGVAEGNLMIPADWHNSTCAVLLPSEYLQFKSWWQDHAQTTPNCNQARNLLITKEQLLGIGPWSDLQDQMRMNHLAIEQIRQCCLTAWGKIESKGQINTSFQKILQGPKEPFTEFLARLQEALK</sequence>
<dbReference type="InterPro" id="IPR003322">
    <property type="entry name" value="B_retro_matrix"/>
</dbReference>
<dbReference type="AlphaFoldDB" id="A0A8D1UHQ1"/>
<name>A0A8D1UHQ1_PIG</name>
<dbReference type="InterPro" id="IPR008916">
    <property type="entry name" value="Retrov_capsid_C"/>
</dbReference>
<proteinExistence type="predicted"/>
<dbReference type="SUPFAM" id="SSF47353">
    <property type="entry name" value="Retrovirus capsid dimerization domain-like"/>
    <property type="match status" value="1"/>
</dbReference>
<dbReference type="PANTHER" id="PTHR40389:SF2">
    <property type="entry name" value="ENDOGENOUS RETROVIRUS GROUP K MEMBER 24 GAG POLYPROTEIN-RELATED"/>
    <property type="match status" value="1"/>
</dbReference>